<accession>A0ABR7QIS0</accession>
<dbReference type="SUPFAM" id="SSF54211">
    <property type="entry name" value="Ribosomal protein S5 domain 2-like"/>
    <property type="match status" value="1"/>
</dbReference>
<comment type="catalytic activity">
    <reaction evidence="7">
        <text>Endonucleolytic cleavage of RNA, removing 5'-extranucleotides from tRNA precursor.</text>
        <dbReference type="EC" id="3.1.26.5"/>
    </reaction>
</comment>
<dbReference type="InterPro" id="IPR020539">
    <property type="entry name" value="RNase_P_CS"/>
</dbReference>
<dbReference type="InterPro" id="IPR014721">
    <property type="entry name" value="Ribsml_uS5_D2-typ_fold_subgr"/>
</dbReference>
<dbReference type="EMBL" id="JACLHY010000001">
    <property type="protein sequence ID" value="MBC8766860.1"/>
    <property type="molecule type" value="Genomic_DNA"/>
</dbReference>
<dbReference type="InterPro" id="IPR020568">
    <property type="entry name" value="Ribosomal_Su5_D2-typ_SF"/>
</dbReference>
<keyword evidence="2 7" id="KW-0819">tRNA processing</keyword>
<comment type="similarity">
    <text evidence="7">Belongs to the RnpA family.</text>
</comment>
<dbReference type="Proteomes" id="UP000618952">
    <property type="component" value="Unassembled WGS sequence"/>
</dbReference>
<keyword evidence="5 7" id="KW-0378">Hydrolase</keyword>
<dbReference type="Gene3D" id="3.30.230.10">
    <property type="match status" value="1"/>
</dbReference>
<evidence type="ECO:0000256" key="1">
    <source>
        <dbReference type="ARBA" id="ARBA00002663"/>
    </source>
</evidence>
<proteinExistence type="inferred from homology"/>
<evidence type="ECO:0000313" key="9">
    <source>
        <dbReference type="EMBL" id="MBC8766860.1"/>
    </source>
</evidence>
<keyword evidence="4 7" id="KW-0255">Endonuclease</keyword>
<comment type="subunit">
    <text evidence="7">Consists of a catalytic RNA component (M1 or rnpB) and a protein subunit.</text>
</comment>
<dbReference type="RefSeq" id="WP_187581520.1">
    <property type="nucleotide sequence ID" value="NZ_JACLHY010000001.1"/>
</dbReference>
<dbReference type="InterPro" id="IPR000100">
    <property type="entry name" value="RNase_P"/>
</dbReference>
<dbReference type="PANTHER" id="PTHR33992">
    <property type="entry name" value="RIBONUCLEASE P PROTEIN COMPONENT"/>
    <property type="match status" value="1"/>
</dbReference>
<dbReference type="NCBIfam" id="TIGR00188">
    <property type="entry name" value="rnpA"/>
    <property type="match status" value="1"/>
</dbReference>
<evidence type="ECO:0000256" key="2">
    <source>
        <dbReference type="ARBA" id="ARBA00022694"/>
    </source>
</evidence>
<evidence type="ECO:0000256" key="8">
    <source>
        <dbReference type="NCBIfam" id="TIGR00188"/>
    </source>
</evidence>
<sequence>MSFRFPKTEKLKSKKLIEQLFAEGVGITNYPIKLVYLKTRYEDDSKCKVGVTVSKRNFKSAVKRNRIKRLMRESYRLNKHLIFNNIEGDFAFMFLYLGKEIPSQSRITDAMFTLMQKFVGQLAKGSK</sequence>
<evidence type="ECO:0000256" key="5">
    <source>
        <dbReference type="ARBA" id="ARBA00022801"/>
    </source>
</evidence>
<protein>
    <recommendedName>
        <fullName evidence="7 8">Ribonuclease P protein component</fullName>
        <shortName evidence="7">RNase P protein</shortName>
        <shortName evidence="7">RNaseP protein</shortName>
        <ecNumber evidence="7 8">3.1.26.5</ecNumber>
    </recommendedName>
    <alternativeName>
        <fullName evidence="7">Protein C5</fullName>
    </alternativeName>
</protein>
<dbReference type="HAMAP" id="MF_00227">
    <property type="entry name" value="RNase_P"/>
    <property type="match status" value="1"/>
</dbReference>
<evidence type="ECO:0000256" key="4">
    <source>
        <dbReference type="ARBA" id="ARBA00022759"/>
    </source>
</evidence>
<dbReference type="Pfam" id="PF00825">
    <property type="entry name" value="Ribonuclease_P"/>
    <property type="match status" value="1"/>
</dbReference>
<name>A0ABR7QIS0_9FLAO</name>
<evidence type="ECO:0000256" key="7">
    <source>
        <dbReference type="HAMAP-Rule" id="MF_00227"/>
    </source>
</evidence>
<comment type="caution">
    <text evidence="9">The sequence shown here is derived from an EMBL/GenBank/DDBJ whole genome shotgun (WGS) entry which is preliminary data.</text>
</comment>
<dbReference type="GO" id="GO:0004526">
    <property type="term" value="F:ribonuclease P activity"/>
    <property type="evidence" value="ECO:0007669"/>
    <property type="project" value="UniProtKB-EC"/>
</dbReference>
<reference evidence="9 10" key="1">
    <citation type="submission" date="2020-08" db="EMBL/GenBank/DDBJ databases">
        <title>Arenibacter gaetbuli sp. nov., isolated from a sand dune.</title>
        <authorList>
            <person name="Park S."/>
            <person name="Yoon J.-H."/>
        </authorList>
    </citation>
    <scope>NUCLEOTIDE SEQUENCE [LARGE SCALE GENOMIC DNA]</scope>
    <source>
        <strain evidence="9 10">BSSL-BM3</strain>
    </source>
</reference>
<organism evidence="9 10">
    <name type="scientific">Arenibacter arenosicollis</name>
    <dbReference type="NCBI Taxonomy" id="2762274"/>
    <lineage>
        <taxon>Bacteria</taxon>
        <taxon>Pseudomonadati</taxon>
        <taxon>Bacteroidota</taxon>
        <taxon>Flavobacteriia</taxon>
        <taxon>Flavobacteriales</taxon>
        <taxon>Flavobacteriaceae</taxon>
        <taxon>Arenibacter</taxon>
    </lineage>
</organism>
<gene>
    <name evidence="7 9" type="primary">rnpA</name>
    <name evidence="9" type="ORF">H4O18_02535</name>
</gene>
<keyword evidence="10" id="KW-1185">Reference proteome</keyword>
<dbReference type="PANTHER" id="PTHR33992:SF1">
    <property type="entry name" value="RIBONUCLEASE P PROTEIN COMPONENT"/>
    <property type="match status" value="1"/>
</dbReference>
<dbReference type="PROSITE" id="PS00648">
    <property type="entry name" value="RIBONUCLEASE_P"/>
    <property type="match status" value="1"/>
</dbReference>
<evidence type="ECO:0000256" key="6">
    <source>
        <dbReference type="ARBA" id="ARBA00022884"/>
    </source>
</evidence>
<keyword evidence="3 7" id="KW-0540">Nuclease</keyword>
<dbReference type="EC" id="3.1.26.5" evidence="7 8"/>
<keyword evidence="6 7" id="KW-0694">RNA-binding</keyword>
<evidence type="ECO:0000313" key="10">
    <source>
        <dbReference type="Proteomes" id="UP000618952"/>
    </source>
</evidence>
<comment type="function">
    <text evidence="1 7">RNaseP catalyzes the removal of the 5'-leader sequence from pre-tRNA to produce the mature 5'-terminus. It can also cleave other RNA substrates such as 4.5S RNA. The protein component plays an auxiliary but essential role in vivo by binding to the 5'-leader sequence and broadening the substrate specificity of the ribozyme.</text>
</comment>
<evidence type="ECO:0000256" key="3">
    <source>
        <dbReference type="ARBA" id="ARBA00022722"/>
    </source>
</evidence>